<dbReference type="GO" id="GO:0009236">
    <property type="term" value="P:cobalamin biosynthetic process"/>
    <property type="evidence" value="ECO:0007669"/>
    <property type="project" value="UniProtKB-UniRule"/>
</dbReference>
<evidence type="ECO:0000259" key="9">
    <source>
        <dbReference type="Pfam" id="PF07685"/>
    </source>
</evidence>
<dbReference type="SUPFAM" id="SSF52540">
    <property type="entry name" value="P-loop containing nucleoside triphosphate hydrolases"/>
    <property type="match status" value="1"/>
</dbReference>
<dbReference type="HAMAP" id="MF_00027">
    <property type="entry name" value="CobB_CbiA"/>
    <property type="match status" value="1"/>
</dbReference>
<dbReference type="PANTHER" id="PTHR43873">
    <property type="entry name" value="COBYRINATE A,C-DIAMIDE SYNTHASE"/>
    <property type="match status" value="1"/>
</dbReference>
<gene>
    <name evidence="7" type="primary">cbiA</name>
    <name evidence="10" type="synonym">cobB</name>
    <name evidence="10" type="ORF">EAL2_808p00970</name>
</gene>
<sequence length="453" mass="49136">MKRVVIAGASSGVGKTTITAAIMAALTRRGRRVAPFKVGPDYIDPQFHRRACGRASSNLDCHMLGEAETVFLLQRGLKGHDIGIIEGVMGLFDGGGEDGQSGSTAELARITKTPIVLIIDGRGVSTSAAATVLGFVKFRNDIEIKGVIVNGVSGRKHYELIKEAVEEHVGVSCIGYMCQSEGVSLKSRHLGLVQADEVESLGSLIESLADMAEETIDLARLESIAEEAAELPQEKDPFEASKGMLEGLSIAYACDEAFSFYYNDNLLLLQELGANLVPFSPIRDERLPEGAEALYIGGGYPEVFAKSLEENALMRSHIRERLEGGMPAYAECGGLMYLTAGICGLGGEWSDMAGFFPGRAIMSGKLQRFGYVKVCAREEVCTIGHEFHRSYVEGMEGVETLYSIKRTSGGDKTWSCGYVRNNVLAGYPHIHFYSSPEFTMQIMNLLKGEGRAW</sequence>
<dbReference type="eggNOG" id="COG1797">
    <property type="taxonomic scope" value="Bacteria"/>
</dbReference>
<evidence type="ECO:0000256" key="2">
    <source>
        <dbReference type="ARBA" id="ARBA00022598"/>
    </source>
</evidence>
<keyword evidence="11" id="KW-1185">Reference proteome</keyword>
<keyword evidence="10" id="KW-0614">Plasmid</keyword>
<dbReference type="AlphaFoldDB" id="W8TIE9"/>
<evidence type="ECO:0000256" key="6">
    <source>
        <dbReference type="ARBA" id="ARBA00022962"/>
    </source>
</evidence>
<comment type="cofactor">
    <cofactor evidence="1 7">
        <name>Mg(2+)</name>
        <dbReference type="ChEBI" id="CHEBI:18420"/>
    </cofactor>
</comment>
<dbReference type="InterPro" id="IPR002586">
    <property type="entry name" value="CobQ/CobB/MinD/ParA_Nub-bd_dom"/>
</dbReference>
<dbReference type="RefSeq" id="WP_025436517.1">
    <property type="nucleotide sequence ID" value="NZ_CP007453.1"/>
</dbReference>
<feature type="active site" description="Nucleophile" evidence="7">
    <location>
        <position position="332"/>
    </location>
</feature>
<dbReference type="KEGG" id="eac:EAL2_808p00970"/>
<dbReference type="NCBIfam" id="NF002204">
    <property type="entry name" value="PRK01077.1"/>
    <property type="match status" value="1"/>
</dbReference>
<keyword evidence="2 7" id="KW-0436">Ligase</keyword>
<evidence type="ECO:0000313" key="11">
    <source>
        <dbReference type="Proteomes" id="UP000019591"/>
    </source>
</evidence>
<organism evidence="10 11">
    <name type="scientific">Peptoclostridium acidaminophilum DSM 3953</name>
    <dbReference type="NCBI Taxonomy" id="1286171"/>
    <lineage>
        <taxon>Bacteria</taxon>
        <taxon>Bacillati</taxon>
        <taxon>Bacillota</taxon>
        <taxon>Clostridia</taxon>
        <taxon>Peptostreptococcales</taxon>
        <taxon>Peptoclostridiaceae</taxon>
        <taxon>Peptoclostridium</taxon>
    </lineage>
</organism>
<dbReference type="Gene3D" id="3.40.50.300">
    <property type="entry name" value="P-loop containing nucleotide triphosphate hydrolases"/>
    <property type="match status" value="2"/>
</dbReference>
<dbReference type="InterPro" id="IPR011698">
    <property type="entry name" value="GATase_3"/>
</dbReference>
<dbReference type="EC" id="6.3.5.11" evidence="7"/>
<dbReference type="HOGENOM" id="CLU_022752_2_0_9"/>
<dbReference type="GO" id="GO:0042242">
    <property type="term" value="F:cobyrinic acid a,c-diamide synthase activity"/>
    <property type="evidence" value="ECO:0007669"/>
    <property type="project" value="UniProtKB-UniRule"/>
</dbReference>
<evidence type="ECO:0000256" key="3">
    <source>
        <dbReference type="ARBA" id="ARBA00022741"/>
    </source>
</evidence>
<dbReference type="Pfam" id="PF07685">
    <property type="entry name" value="GATase_3"/>
    <property type="match status" value="1"/>
</dbReference>
<comment type="function">
    <text evidence="7">Catalyzes the ATP-dependent amidation of the two carboxylate groups at positions a and c of cobyrinate, using either L-glutamine or ammonia as the nitrogen source.</text>
</comment>
<dbReference type="UniPathway" id="UPA00148">
    <property type="reaction ID" value="UER00231"/>
</dbReference>
<feature type="domain" description="CobB/CobQ-like glutamine amidotransferase" evidence="9">
    <location>
        <begin position="250"/>
        <end position="435"/>
    </location>
</feature>
<evidence type="ECO:0000259" key="8">
    <source>
        <dbReference type="Pfam" id="PF01656"/>
    </source>
</evidence>
<dbReference type="EMBL" id="CP007453">
    <property type="protein sequence ID" value="AHM57603.1"/>
    <property type="molecule type" value="Genomic_DNA"/>
</dbReference>
<evidence type="ECO:0000256" key="5">
    <source>
        <dbReference type="ARBA" id="ARBA00022842"/>
    </source>
</evidence>
<comment type="pathway">
    <text evidence="7">Cofactor biosynthesis; adenosylcobalamin biosynthesis; cob(II)yrinate a,c-diamide from sirohydrochlorin (anaerobic route): step 10/10.</text>
</comment>
<evidence type="ECO:0000313" key="10">
    <source>
        <dbReference type="EMBL" id="AHM57603.1"/>
    </source>
</evidence>
<keyword evidence="6 7" id="KW-0315">Glutamine amidotransferase</keyword>
<keyword evidence="7" id="KW-0169">Cobalamin biosynthesis</keyword>
<evidence type="ECO:0000256" key="7">
    <source>
        <dbReference type="HAMAP-Rule" id="MF_00027"/>
    </source>
</evidence>
<comment type="domain">
    <text evidence="7">Comprises of two domains. The C-terminal domain contains the binding site for glutamine and catalyzes the hydrolysis of this substrate to glutamate and ammonia. The N-terminal domain is anticipated to bind ATP and cobyrinate and catalyzes the ultimate synthesis of the diamide product. The ammonia produced via the glutaminase domain is probably translocated to the adjacent domain via a molecular tunnel, where it reacts with an activated intermediate.</text>
</comment>
<keyword evidence="3 7" id="KW-0547">Nucleotide-binding</keyword>
<geneLocation type="plasmid" evidence="10 11">
    <name>EAL2_808p</name>
</geneLocation>
<name>W8TIE9_PEPAC</name>
<dbReference type="Gene3D" id="3.40.50.880">
    <property type="match status" value="1"/>
</dbReference>
<feature type="site" description="Increases nucleophilicity of active site Cys" evidence="7">
    <location>
        <position position="429"/>
    </location>
</feature>
<dbReference type="OrthoDB" id="9764035at2"/>
<comment type="similarity">
    <text evidence="7">Belongs to the CobB/CbiA family.</text>
</comment>
<reference evidence="10 11" key="1">
    <citation type="journal article" date="2014" name="Genome Announc.">
        <title>Complete Genome Sequence of Amino Acid-Utilizing Eubacterium acidaminophilum al-2 (DSM 3953).</title>
        <authorList>
            <person name="Poehlein A."/>
            <person name="Andreesen J.R."/>
            <person name="Daniel R."/>
        </authorList>
    </citation>
    <scope>NUCLEOTIDE SEQUENCE [LARGE SCALE GENOMIC DNA]</scope>
    <source>
        <strain evidence="10 11">DSM 3953</strain>
        <plasmid evidence="11">Plasmid EAL2_808p</plasmid>
    </source>
</reference>
<dbReference type="GO" id="GO:0005524">
    <property type="term" value="F:ATP binding"/>
    <property type="evidence" value="ECO:0007669"/>
    <property type="project" value="UniProtKB-UniRule"/>
</dbReference>
<keyword evidence="5 7" id="KW-0460">Magnesium</keyword>
<comment type="miscellaneous">
    <text evidence="7">The a and c carboxylates of cobyrinate are activated for nucleophilic attack via formation of a phosphorylated intermediate by ATP. CbiA catalyzes first the amidation of the c-carboxylate, and then that of the a-carboxylate.</text>
</comment>
<dbReference type="InterPro" id="IPR027417">
    <property type="entry name" value="P-loop_NTPase"/>
</dbReference>
<dbReference type="Proteomes" id="UP000019591">
    <property type="component" value="Plasmid EAL2_808p"/>
</dbReference>
<accession>W8TIE9</accession>
<dbReference type="PATRIC" id="fig|1286171.3.peg.2275"/>
<comment type="catalytic activity">
    <reaction evidence="7">
        <text>cob(II)yrinate + 2 L-glutamine + 2 ATP + 2 H2O = cob(II)yrinate a,c diamide + 2 L-glutamate + 2 ADP + 2 phosphate + 2 H(+)</text>
        <dbReference type="Rhea" id="RHEA:26289"/>
        <dbReference type="ChEBI" id="CHEBI:15377"/>
        <dbReference type="ChEBI" id="CHEBI:15378"/>
        <dbReference type="ChEBI" id="CHEBI:29985"/>
        <dbReference type="ChEBI" id="CHEBI:30616"/>
        <dbReference type="ChEBI" id="CHEBI:43474"/>
        <dbReference type="ChEBI" id="CHEBI:58359"/>
        <dbReference type="ChEBI" id="CHEBI:58537"/>
        <dbReference type="ChEBI" id="CHEBI:58894"/>
        <dbReference type="ChEBI" id="CHEBI:456216"/>
        <dbReference type="EC" id="6.3.5.11"/>
    </reaction>
</comment>
<dbReference type="CDD" id="cd03130">
    <property type="entry name" value="GATase1_CobB"/>
    <property type="match status" value="1"/>
</dbReference>
<evidence type="ECO:0000256" key="4">
    <source>
        <dbReference type="ARBA" id="ARBA00022840"/>
    </source>
</evidence>
<protein>
    <recommendedName>
        <fullName evidence="7">Cobyrinate a,c-diamide synthase</fullName>
        <ecNumber evidence="7">6.3.5.11</ecNumber>
    </recommendedName>
    <alternativeName>
        <fullName evidence="7">Cobyrinic acid a,c-diamide synthetase</fullName>
    </alternativeName>
</protein>
<proteinExistence type="inferred from homology"/>
<dbReference type="InterPro" id="IPR004484">
    <property type="entry name" value="CbiA/CobB_synth"/>
</dbReference>
<dbReference type="Pfam" id="PF01656">
    <property type="entry name" value="CbiA"/>
    <property type="match status" value="1"/>
</dbReference>
<keyword evidence="4 7" id="KW-0067">ATP-binding</keyword>
<dbReference type="CDD" id="cd05388">
    <property type="entry name" value="CobB_N"/>
    <property type="match status" value="1"/>
</dbReference>
<dbReference type="NCBIfam" id="TIGR00379">
    <property type="entry name" value="cobB"/>
    <property type="match status" value="1"/>
</dbReference>
<dbReference type="InterPro" id="IPR029062">
    <property type="entry name" value="Class_I_gatase-like"/>
</dbReference>
<dbReference type="PROSITE" id="PS51274">
    <property type="entry name" value="GATASE_COBBQ"/>
    <property type="match status" value="1"/>
</dbReference>
<dbReference type="SUPFAM" id="SSF52317">
    <property type="entry name" value="Class I glutamine amidotransferase-like"/>
    <property type="match status" value="1"/>
</dbReference>
<dbReference type="PANTHER" id="PTHR43873:SF1">
    <property type="entry name" value="COBYRINATE A,C-DIAMIDE SYNTHASE"/>
    <property type="match status" value="1"/>
</dbReference>
<evidence type="ECO:0000256" key="1">
    <source>
        <dbReference type="ARBA" id="ARBA00001946"/>
    </source>
</evidence>
<feature type="domain" description="CobQ/CobB/MinD/ParA nucleotide binding" evidence="8">
    <location>
        <begin position="4"/>
        <end position="188"/>
    </location>
</feature>